<proteinExistence type="predicted"/>
<name>A0ABR2F6G3_9ROSI</name>
<evidence type="ECO:0000313" key="2">
    <source>
        <dbReference type="Proteomes" id="UP001472677"/>
    </source>
</evidence>
<gene>
    <name evidence="1" type="ORF">V6N12_028634</name>
</gene>
<organism evidence="1 2">
    <name type="scientific">Hibiscus sabdariffa</name>
    <name type="common">roselle</name>
    <dbReference type="NCBI Taxonomy" id="183260"/>
    <lineage>
        <taxon>Eukaryota</taxon>
        <taxon>Viridiplantae</taxon>
        <taxon>Streptophyta</taxon>
        <taxon>Embryophyta</taxon>
        <taxon>Tracheophyta</taxon>
        <taxon>Spermatophyta</taxon>
        <taxon>Magnoliopsida</taxon>
        <taxon>eudicotyledons</taxon>
        <taxon>Gunneridae</taxon>
        <taxon>Pentapetalae</taxon>
        <taxon>rosids</taxon>
        <taxon>malvids</taxon>
        <taxon>Malvales</taxon>
        <taxon>Malvaceae</taxon>
        <taxon>Malvoideae</taxon>
        <taxon>Hibiscus</taxon>
    </lineage>
</organism>
<accession>A0ABR2F6G3</accession>
<comment type="caution">
    <text evidence="1">The sequence shown here is derived from an EMBL/GenBank/DDBJ whole genome shotgun (WGS) entry which is preliminary data.</text>
</comment>
<keyword evidence="2" id="KW-1185">Reference proteome</keyword>
<sequence length="199" mass="22639">MVKGKQLDVDNGEKWSGVWLSVKVRDGPGGGDGGFRFSFYISFFLFLGKPPWFCSVPSVLYSFAFLCPSDCRIMEYFQNEDLEYVVDDFYNLDDFEHDDPFAGASRFQTVFFFFYLFQIFYVPNLRHQDGPWRVDVLSFSSCTSEASVIRAKGWEMIARSEMLTNGEGVDHVSSKLVNDVIHFVLTGVLTIGEGKCLSV</sequence>
<dbReference type="Proteomes" id="UP001472677">
    <property type="component" value="Unassembled WGS sequence"/>
</dbReference>
<protein>
    <submittedName>
        <fullName evidence="1">Uncharacterized protein</fullName>
    </submittedName>
</protein>
<evidence type="ECO:0000313" key="1">
    <source>
        <dbReference type="EMBL" id="KAK8572581.1"/>
    </source>
</evidence>
<dbReference type="EMBL" id="JBBPBM010000008">
    <property type="protein sequence ID" value="KAK8572581.1"/>
    <property type="molecule type" value="Genomic_DNA"/>
</dbReference>
<reference evidence="1 2" key="1">
    <citation type="journal article" date="2024" name="G3 (Bethesda)">
        <title>Genome assembly of Hibiscus sabdariffa L. provides insights into metabolisms of medicinal natural products.</title>
        <authorList>
            <person name="Kim T."/>
        </authorList>
    </citation>
    <scope>NUCLEOTIDE SEQUENCE [LARGE SCALE GENOMIC DNA]</scope>
    <source>
        <strain evidence="1">TK-2024</strain>
        <tissue evidence="1">Old leaves</tissue>
    </source>
</reference>